<reference evidence="1 2" key="1">
    <citation type="submission" date="2024-10" db="EMBL/GenBank/DDBJ databases">
        <title>The Natural Products Discovery Center: Release of the First 8490 Sequenced Strains for Exploring Actinobacteria Biosynthetic Diversity.</title>
        <authorList>
            <person name="Kalkreuter E."/>
            <person name="Kautsar S.A."/>
            <person name="Yang D."/>
            <person name="Bader C.D."/>
            <person name="Teijaro C.N."/>
            <person name="Fluegel L."/>
            <person name="Davis C.M."/>
            <person name="Simpson J.R."/>
            <person name="Lauterbach L."/>
            <person name="Steele A.D."/>
            <person name="Gui C."/>
            <person name="Meng S."/>
            <person name="Li G."/>
            <person name="Viehrig K."/>
            <person name="Ye F."/>
            <person name="Su P."/>
            <person name="Kiefer A.F."/>
            <person name="Nichols A."/>
            <person name="Cepeda A.J."/>
            <person name="Yan W."/>
            <person name="Fan B."/>
            <person name="Jiang Y."/>
            <person name="Adhikari A."/>
            <person name="Zheng C.-J."/>
            <person name="Schuster L."/>
            <person name="Cowan T.M."/>
            <person name="Smanski M.J."/>
            <person name="Chevrette M.G."/>
            <person name="De Carvalho L.P.S."/>
            <person name="Shen B."/>
        </authorList>
    </citation>
    <scope>NUCLEOTIDE SEQUENCE [LARGE SCALE GENOMIC DNA]</scope>
    <source>
        <strain evidence="1 2">NPDC053346</strain>
    </source>
</reference>
<comment type="caution">
    <text evidence="1">The sequence shown here is derived from an EMBL/GenBank/DDBJ whole genome shotgun (WGS) entry which is preliminary data.</text>
</comment>
<proteinExistence type="predicted"/>
<name>A0ABW8CKS0_STRBI</name>
<sequence length="54" mass="5651">MAAAEDPLTSDRQAAALPAHELRAWCPPCFAAARRAAQRATTAPGDDQGGLFDL</sequence>
<keyword evidence="2" id="KW-1185">Reference proteome</keyword>
<dbReference type="RefSeq" id="WP_399609802.1">
    <property type="nucleotide sequence ID" value="NZ_JBITYT010000001.1"/>
</dbReference>
<evidence type="ECO:0000313" key="1">
    <source>
        <dbReference type="EMBL" id="MFI9118143.1"/>
    </source>
</evidence>
<protein>
    <submittedName>
        <fullName evidence="1">Uncharacterized protein</fullName>
    </submittedName>
</protein>
<evidence type="ECO:0000313" key="2">
    <source>
        <dbReference type="Proteomes" id="UP001614391"/>
    </source>
</evidence>
<organism evidence="1 2">
    <name type="scientific">Streptomyces bikiniensis</name>
    <dbReference type="NCBI Taxonomy" id="1896"/>
    <lineage>
        <taxon>Bacteria</taxon>
        <taxon>Bacillati</taxon>
        <taxon>Actinomycetota</taxon>
        <taxon>Actinomycetes</taxon>
        <taxon>Kitasatosporales</taxon>
        <taxon>Streptomycetaceae</taxon>
        <taxon>Streptomyces</taxon>
    </lineage>
</organism>
<dbReference type="Proteomes" id="UP001614391">
    <property type="component" value="Unassembled WGS sequence"/>
</dbReference>
<dbReference type="EMBL" id="JBITYT010000001">
    <property type="protein sequence ID" value="MFI9118143.1"/>
    <property type="molecule type" value="Genomic_DNA"/>
</dbReference>
<gene>
    <name evidence="1" type="ORF">ACIGW0_01850</name>
</gene>
<accession>A0ABW8CKS0</accession>